<dbReference type="RefSeq" id="WP_146954529.1">
    <property type="nucleotide sequence ID" value="NZ_BAABBJ010000012.1"/>
</dbReference>
<keyword evidence="1" id="KW-0472">Membrane</keyword>
<dbReference type="Proteomes" id="UP000321798">
    <property type="component" value="Unassembled WGS sequence"/>
</dbReference>
<name>A0A512PHT3_9CELL</name>
<sequence length="111" mass="11866">MIANLQILMFLAFYLVIFGLSLWALVDLATRPSRAFVDGGKRTKQFWGLILGPAAAIAFMAIPAPLGLGFLSFLALGSAVASIVYLVDVRPAIAPYSRKKGPRGPSSRGGW</sequence>
<protein>
    <submittedName>
        <fullName evidence="2">Membrane protein</fullName>
    </submittedName>
</protein>
<accession>A0A512PHT3</accession>
<feature type="transmembrane region" description="Helical" evidence="1">
    <location>
        <begin position="6"/>
        <end position="26"/>
    </location>
</feature>
<dbReference type="Pfam" id="PF10724">
    <property type="entry name" value="DUF2516"/>
    <property type="match status" value="1"/>
</dbReference>
<keyword evidence="3" id="KW-1185">Reference proteome</keyword>
<evidence type="ECO:0000256" key="1">
    <source>
        <dbReference type="SAM" id="Phobius"/>
    </source>
</evidence>
<evidence type="ECO:0000313" key="3">
    <source>
        <dbReference type="Proteomes" id="UP000321798"/>
    </source>
</evidence>
<evidence type="ECO:0000313" key="2">
    <source>
        <dbReference type="EMBL" id="GEP70764.1"/>
    </source>
</evidence>
<dbReference type="InterPro" id="IPR019662">
    <property type="entry name" value="DUF2516"/>
</dbReference>
<reference evidence="2 3" key="1">
    <citation type="submission" date="2019-07" db="EMBL/GenBank/DDBJ databases">
        <title>Whole genome shotgun sequence of Cellulomonas soli NBRC 109434.</title>
        <authorList>
            <person name="Hosoyama A."/>
            <person name="Uohara A."/>
            <person name="Ohji S."/>
            <person name="Ichikawa N."/>
        </authorList>
    </citation>
    <scope>NUCLEOTIDE SEQUENCE [LARGE SCALE GENOMIC DNA]</scope>
    <source>
        <strain evidence="2 3">NBRC 109434</strain>
    </source>
</reference>
<comment type="caution">
    <text evidence="2">The sequence shown here is derived from an EMBL/GenBank/DDBJ whole genome shotgun (WGS) entry which is preliminary data.</text>
</comment>
<keyword evidence="1" id="KW-1133">Transmembrane helix</keyword>
<gene>
    <name evidence="2" type="ORF">CSO01_34790</name>
</gene>
<feature type="transmembrane region" description="Helical" evidence="1">
    <location>
        <begin position="46"/>
        <end position="64"/>
    </location>
</feature>
<proteinExistence type="predicted"/>
<keyword evidence="1" id="KW-0812">Transmembrane</keyword>
<feature type="transmembrane region" description="Helical" evidence="1">
    <location>
        <begin position="70"/>
        <end position="89"/>
    </location>
</feature>
<dbReference type="EMBL" id="BKAL01000015">
    <property type="protein sequence ID" value="GEP70764.1"/>
    <property type="molecule type" value="Genomic_DNA"/>
</dbReference>
<organism evidence="2 3">
    <name type="scientific">Cellulomonas soli</name>
    <dbReference type="NCBI Taxonomy" id="931535"/>
    <lineage>
        <taxon>Bacteria</taxon>
        <taxon>Bacillati</taxon>
        <taxon>Actinomycetota</taxon>
        <taxon>Actinomycetes</taxon>
        <taxon>Micrococcales</taxon>
        <taxon>Cellulomonadaceae</taxon>
        <taxon>Cellulomonas</taxon>
    </lineage>
</organism>
<dbReference type="OrthoDB" id="4774469at2"/>
<dbReference type="AlphaFoldDB" id="A0A512PHT3"/>